<accession>A0A914N568</accession>
<sequence>MEDPANVYSPTELISKQTTETKSFIQQKPPLPPPSTILYRQRTNPFLVEAVAVNEEELLHSGEEDGEQEEEEDEGEEVIVRQERLESDDRETNSNRADFSTSQFDHQIYFAHRPGPVYTITESPAEAEGPGDREGIYHAERIERKPLHSDVLPTLISPEMAADSANSKCKSSEQQIPIITPIRTAPQPPSTTQNEIKDFEKENIPSSVPPLIEYKDHPELNNNLIEEIKLVETSENVELVDDNAPPQSPRLKRSPAMNLTTFTSDTTTSATTFSMPSSSSFEDKRIVTVGDFSKVCMWIFVL</sequence>
<name>A0A914N568_MELIC</name>
<dbReference type="WBParaSite" id="Minc3s03656g34446">
    <property type="protein sequence ID" value="Minc3s03656g34446"/>
    <property type="gene ID" value="Minc3s03656g34446"/>
</dbReference>
<feature type="region of interest" description="Disordered" evidence="1">
    <location>
        <begin position="53"/>
        <end position="100"/>
    </location>
</feature>
<dbReference type="Proteomes" id="UP000887563">
    <property type="component" value="Unplaced"/>
</dbReference>
<feature type="compositionally biased region" description="Basic and acidic residues" evidence="1">
    <location>
        <begin position="78"/>
        <end position="93"/>
    </location>
</feature>
<proteinExistence type="predicted"/>
<organism evidence="2 3">
    <name type="scientific">Meloidogyne incognita</name>
    <name type="common">Southern root-knot nematode worm</name>
    <name type="synonym">Oxyuris incognita</name>
    <dbReference type="NCBI Taxonomy" id="6306"/>
    <lineage>
        <taxon>Eukaryota</taxon>
        <taxon>Metazoa</taxon>
        <taxon>Ecdysozoa</taxon>
        <taxon>Nematoda</taxon>
        <taxon>Chromadorea</taxon>
        <taxon>Rhabditida</taxon>
        <taxon>Tylenchina</taxon>
        <taxon>Tylenchomorpha</taxon>
        <taxon>Tylenchoidea</taxon>
        <taxon>Meloidogynidae</taxon>
        <taxon>Meloidogyninae</taxon>
        <taxon>Meloidogyne</taxon>
        <taxon>Meloidogyne incognita group</taxon>
    </lineage>
</organism>
<protein>
    <submittedName>
        <fullName evidence="3">Uncharacterized protein</fullName>
    </submittedName>
</protein>
<keyword evidence="2" id="KW-1185">Reference proteome</keyword>
<reference evidence="3" key="1">
    <citation type="submission" date="2022-11" db="UniProtKB">
        <authorList>
            <consortium name="WormBaseParasite"/>
        </authorList>
    </citation>
    <scope>IDENTIFICATION</scope>
</reference>
<evidence type="ECO:0000313" key="2">
    <source>
        <dbReference type="Proteomes" id="UP000887563"/>
    </source>
</evidence>
<dbReference type="AlphaFoldDB" id="A0A914N568"/>
<evidence type="ECO:0000313" key="3">
    <source>
        <dbReference type="WBParaSite" id="Minc3s03656g34446"/>
    </source>
</evidence>
<feature type="compositionally biased region" description="Polar residues" evidence="1">
    <location>
        <begin position="8"/>
        <end position="26"/>
    </location>
</feature>
<feature type="region of interest" description="Disordered" evidence="1">
    <location>
        <begin position="1"/>
        <end position="38"/>
    </location>
</feature>
<feature type="compositionally biased region" description="Acidic residues" evidence="1">
    <location>
        <begin position="64"/>
        <end position="77"/>
    </location>
</feature>
<evidence type="ECO:0000256" key="1">
    <source>
        <dbReference type="SAM" id="MobiDB-lite"/>
    </source>
</evidence>